<accession>A0A1G8ICR3</accession>
<feature type="domain" description="OmpR/PhoB-type" evidence="6">
    <location>
        <begin position="1"/>
        <end position="96"/>
    </location>
</feature>
<dbReference type="EMBL" id="FNCN01000036">
    <property type="protein sequence ID" value="SDI16684.1"/>
    <property type="molecule type" value="Genomic_DNA"/>
</dbReference>
<evidence type="ECO:0000256" key="2">
    <source>
        <dbReference type="ARBA" id="ARBA00023015"/>
    </source>
</evidence>
<dbReference type="InterPro" id="IPR051677">
    <property type="entry name" value="AfsR-DnrI-RedD_regulator"/>
</dbReference>
<evidence type="ECO:0000313" key="8">
    <source>
        <dbReference type="Proteomes" id="UP000198923"/>
    </source>
</evidence>
<sequence length="254" mass="28248">MGDIVGDLNINILGSVAIQHGEHAISVSPPKARALLVILAIRSHEVISRDELIDAIWGHRPPSAARSNVHTYVTALRRLLTGDLLVTTPPGYLLRLGREQLDSRRFEATLAQARGRRTAGEHEPALRLYDAALALWRGASILGTPGPFAEAARARLDELRLITLEERVHVMLELGRHTEVLSDVAALARHHPLNERLRGLHMLALYRNGRQADAFHVFEDTRRALAEELGVEPSRELRRWHERILQADAGAIGL</sequence>
<dbReference type="SMART" id="SM01043">
    <property type="entry name" value="BTAD"/>
    <property type="match status" value="1"/>
</dbReference>
<dbReference type="InterPro" id="IPR005158">
    <property type="entry name" value="BTAD"/>
</dbReference>
<organism evidence="7 8">
    <name type="scientific">Sinosporangium album</name>
    <dbReference type="NCBI Taxonomy" id="504805"/>
    <lineage>
        <taxon>Bacteria</taxon>
        <taxon>Bacillati</taxon>
        <taxon>Actinomycetota</taxon>
        <taxon>Actinomycetes</taxon>
        <taxon>Streptosporangiales</taxon>
        <taxon>Streptosporangiaceae</taxon>
        <taxon>Sinosporangium</taxon>
    </lineage>
</organism>
<reference evidence="7 8" key="1">
    <citation type="submission" date="2016-10" db="EMBL/GenBank/DDBJ databases">
        <authorList>
            <person name="de Groot N.N."/>
        </authorList>
    </citation>
    <scope>NUCLEOTIDE SEQUENCE [LARGE SCALE GENOMIC DNA]</scope>
    <source>
        <strain evidence="7 8">CPCC 201354</strain>
    </source>
</reference>
<dbReference type="InterPro" id="IPR011990">
    <property type="entry name" value="TPR-like_helical_dom_sf"/>
</dbReference>
<keyword evidence="8" id="KW-1185">Reference proteome</keyword>
<dbReference type="GO" id="GO:0000160">
    <property type="term" value="P:phosphorelay signal transduction system"/>
    <property type="evidence" value="ECO:0007669"/>
    <property type="project" value="InterPro"/>
</dbReference>
<dbReference type="Pfam" id="PF00486">
    <property type="entry name" value="Trans_reg_C"/>
    <property type="match status" value="1"/>
</dbReference>
<dbReference type="SMART" id="SM00862">
    <property type="entry name" value="Trans_reg_C"/>
    <property type="match status" value="1"/>
</dbReference>
<dbReference type="Gene3D" id="1.10.10.10">
    <property type="entry name" value="Winged helix-like DNA-binding domain superfamily/Winged helix DNA-binding domain"/>
    <property type="match status" value="1"/>
</dbReference>
<keyword evidence="2" id="KW-0805">Transcription regulation</keyword>
<dbReference type="InterPro" id="IPR001867">
    <property type="entry name" value="OmpR/PhoB-type_DNA-bd"/>
</dbReference>
<protein>
    <submittedName>
        <fullName evidence="7">DNA-binding transcriptional activator of the SARP family</fullName>
    </submittedName>
</protein>
<dbReference type="AlphaFoldDB" id="A0A1G8ICR3"/>
<evidence type="ECO:0000256" key="4">
    <source>
        <dbReference type="ARBA" id="ARBA00023163"/>
    </source>
</evidence>
<dbReference type="GO" id="GO:0006355">
    <property type="term" value="P:regulation of DNA-templated transcription"/>
    <property type="evidence" value="ECO:0007669"/>
    <property type="project" value="InterPro"/>
</dbReference>
<dbReference type="GO" id="GO:0003677">
    <property type="term" value="F:DNA binding"/>
    <property type="evidence" value="ECO:0007669"/>
    <property type="project" value="UniProtKB-UniRule"/>
</dbReference>
<evidence type="ECO:0000256" key="3">
    <source>
        <dbReference type="ARBA" id="ARBA00023125"/>
    </source>
</evidence>
<dbReference type="PANTHER" id="PTHR35807:SF1">
    <property type="entry name" value="TRANSCRIPTIONAL REGULATOR REDD"/>
    <property type="match status" value="1"/>
</dbReference>
<keyword evidence="3 5" id="KW-0238">DNA-binding</keyword>
<name>A0A1G8ICR3_9ACTN</name>
<dbReference type="CDD" id="cd15831">
    <property type="entry name" value="BTAD"/>
    <property type="match status" value="1"/>
</dbReference>
<evidence type="ECO:0000259" key="6">
    <source>
        <dbReference type="PROSITE" id="PS51755"/>
    </source>
</evidence>
<dbReference type="Proteomes" id="UP000198923">
    <property type="component" value="Unassembled WGS sequence"/>
</dbReference>
<dbReference type="InterPro" id="IPR036388">
    <property type="entry name" value="WH-like_DNA-bd_sf"/>
</dbReference>
<evidence type="ECO:0000256" key="5">
    <source>
        <dbReference type="PROSITE-ProRule" id="PRU01091"/>
    </source>
</evidence>
<dbReference type="STRING" id="504805.SAMN05421505_13652"/>
<dbReference type="PROSITE" id="PS51755">
    <property type="entry name" value="OMPR_PHOB"/>
    <property type="match status" value="1"/>
</dbReference>
<evidence type="ECO:0000256" key="1">
    <source>
        <dbReference type="ARBA" id="ARBA00005820"/>
    </source>
</evidence>
<dbReference type="PANTHER" id="PTHR35807">
    <property type="entry name" value="TRANSCRIPTIONAL REGULATOR REDD-RELATED"/>
    <property type="match status" value="1"/>
</dbReference>
<dbReference type="SUPFAM" id="SSF46894">
    <property type="entry name" value="C-terminal effector domain of the bipartite response regulators"/>
    <property type="match status" value="1"/>
</dbReference>
<dbReference type="SUPFAM" id="SSF48452">
    <property type="entry name" value="TPR-like"/>
    <property type="match status" value="1"/>
</dbReference>
<feature type="DNA-binding region" description="OmpR/PhoB-type" evidence="5">
    <location>
        <begin position="1"/>
        <end position="96"/>
    </location>
</feature>
<gene>
    <name evidence="7" type="ORF">SAMN05421505_13652</name>
</gene>
<dbReference type="Gene3D" id="1.25.40.10">
    <property type="entry name" value="Tetratricopeptide repeat domain"/>
    <property type="match status" value="1"/>
</dbReference>
<keyword evidence="4" id="KW-0804">Transcription</keyword>
<proteinExistence type="inferred from homology"/>
<evidence type="ECO:0000313" key="7">
    <source>
        <dbReference type="EMBL" id="SDI16684.1"/>
    </source>
</evidence>
<comment type="similarity">
    <text evidence="1">Belongs to the AfsR/DnrI/RedD regulatory family.</text>
</comment>
<dbReference type="InterPro" id="IPR016032">
    <property type="entry name" value="Sig_transdc_resp-reg_C-effctor"/>
</dbReference>
<dbReference type="Pfam" id="PF03704">
    <property type="entry name" value="BTAD"/>
    <property type="match status" value="1"/>
</dbReference>